<feature type="domain" description="Rhodopsin" evidence="7">
    <location>
        <begin position="35"/>
        <end position="222"/>
    </location>
</feature>
<dbReference type="RefSeq" id="XP_031012061.1">
    <property type="nucleotide sequence ID" value="XM_031163901.1"/>
</dbReference>
<dbReference type="InterPro" id="IPR056693">
    <property type="entry name" value="DUF7791"/>
</dbReference>
<evidence type="ECO:0000313" key="10">
    <source>
        <dbReference type="Proteomes" id="UP000253153"/>
    </source>
</evidence>
<dbReference type="PANTHER" id="PTHR33048">
    <property type="entry name" value="PTH11-LIKE INTEGRAL MEMBRANE PROTEIN (AFU_ORTHOLOGUE AFUA_5G11245)"/>
    <property type="match status" value="1"/>
</dbReference>
<feature type="transmembrane region" description="Helical" evidence="6">
    <location>
        <begin position="166"/>
        <end position="186"/>
    </location>
</feature>
<dbReference type="AlphaFoldDB" id="A0A366QXN0"/>
<comment type="subcellular location">
    <subcellularLocation>
        <location evidence="1">Membrane</location>
        <topology evidence="1">Multi-pass membrane protein</topology>
    </subcellularLocation>
</comment>
<protein>
    <recommendedName>
        <fullName evidence="11">RGS domain-containing protein</fullName>
    </recommendedName>
</protein>
<dbReference type="GeneID" id="41999197"/>
<dbReference type="Pfam" id="PF20684">
    <property type="entry name" value="Fung_rhodopsin"/>
    <property type="match status" value="1"/>
</dbReference>
<comment type="caution">
    <text evidence="9">The sequence shown here is derived from an EMBL/GenBank/DDBJ whole genome shotgun (WGS) entry which is preliminary data.</text>
</comment>
<reference evidence="9 10" key="1">
    <citation type="submission" date="2018-06" db="EMBL/GenBank/DDBJ databases">
        <title>Fusarium incarnatum-equiseti species complex species 28.</title>
        <authorList>
            <person name="Gardiner D.M."/>
        </authorList>
    </citation>
    <scope>NUCLEOTIDE SEQUENCE [LARGE SCALE GENOMIC DNA]</scope>
    <source>
        <strain evidence="9 10">FIESC_28</strain>
    </source>
</reference>
<feature type="domain" description="DUF7791" evidence="8">
    <location>
        <begin position="408"/>
        <end position="547"/>
    </location>
</feature>
<feature type="transmembrane region" description="Helical" evidence="6">
    <location>
        <begin position="83"/>
        <end position="106"/>
    </location>
</feature>
<gene>
    <name evidence="9" type="ORF">FIESC28_09765</name>
</gene>
<dbReference type="PANTHER" id="PTHR33048:SF149">
    <property type="entry name" value="UBID FAMILY DECARBOXYLASE"/>
    <property type="match status" value="1"/>
</dbReference>
<dbReference type="Proteomes" id="UP000253153">
    <property type="component" value="Unassembled WGS sequence"/>
</dbReference>
<dbReference type="InterPro" id="IPR052337">
    <property type="entry name" value="SAT4-like"/>
</dbReference>
<evidence type="ECO:0000256" key="4">
    <source>
        <dbReference type="ARBA" id="ARBA00023136"/>
    </source>
</evidence>
<feature type="transmembrane region" description="Helical" evidence="6">
    <location>
        <begin position="49"/>
        <end position="71"/>
    </location>
</feature>
<feature type="transmembrane region" description="Helical" evidence="6">
    <location>
        <begin position="198"/>
        <end position="220"/>
    </location>
</feature>
<dbReference type="OrthoDB" id="3903189at2759"/>
<accession>A0A366QXN0</accession>
<keyword evidence="3 6" id="KW-1133">Transmembrane helix</keyword>
<keyword evidence="4 6" id="KW-0472">Membrane</keyword>
<evidence type="ECO:0000313" key="9">
    <source>
        <dbReference type="EMBL" id="RBR09653.1"/>
    </source>
</evidence>
<comment type="similarity">
    <text evidence="5">Belongs to the SAT4 family.</text>
</comment>
<organism evidence="9 10">
    <name type="scientific">Fusarium coffeatum</name>
    <dbReference type="NCBI Taxonomy" id="231269"/>
    <lineage>
        <taxon>Eukaryota</taxon>
        <taxon>Fungi</taxon>
        <taxon>Dikarya</taxon>
        <taxon>Ascomycota</taxon>
        <taxon>Pezizomycotina</taxon>
        <taxon>Sordariomycetes</taxon>
        <taxon>Hypocreomycetidae</taxon>
        <taxon>Hypocreales</taxon>
        <taxon>Nectriaceae</taxon>
        <taxon>Fusarium</taxon>
        <taxon>Fusarium incarnatum-equiseti species complex</taxon>
    </lineage>
</organism>
<evidence type="ECO:0000256" key="5">
    <source>
        <dbReference type="ARBA" id="ARBA00038359"/>
    </source>
</evidence>
<dbReference type="InterPro" id="IPR049326">
    <property type="entry name" value="Rhodopsin_dom_fungi"/>
</dbReference>
<dbReference type="EMBL" id="QKXC01000257">
    <property type="protein sequence ID" value="RBR09653.1"/>
    <property type="molecule type" value="Genomic_DNA"/>
</dbReference>
<evidence type="ECO:0000256" key="3">
    <source>
        <dbReference type="ARBA" id="ARBA00022989"/>
    </source>
</evidence>
<evidence type="ECO:0000256" key="2">
    <source>
        <dbReference type="ARBA" id="ARBA00022692"/>
    </source>
</evidence>
<dbReference type="GO" id="GO:0016020">
    <property type="term" value="C:membrane"/>
    <property type="evidence" value="ECO:0007669"/>
    <property type="project" value="UniProtKB-SubCell"/>
</dbReference>
<feature type="transmembrane region" description="Helical" evidence="6">
    <location>
        <begin position="135"/>
        <end position="154"/>
    </location>
</feature>
<evidence type="ECO:0000259" key="8">
    <source>
        <dbReference type="Pfam" id="PF25053"/>
    </source>
</evidence>
<evidence type="ECO:0000256" key="1">
    <source>
        <dbReference type="ARBA" id="ARBA00004141"/>
    </source>
</evidence>
<evidence type="ECO:0008006" key="11">
    <source>
        <dbReference type="Google" id="ProtNLM"/>
    </source>
</evidence>
<keyword evidence="10" id="KW-1185">Reference proteome</keyword>
<dbReference type="Pfam" id="PF25053">
    <property type="entry name" value="DUF7791"/>
    <property type="match status" value="1"/>
</dbReference>
<keyword evidence="2 6" id="KW-0812">Transmembrane</keyword>
<sequence>MSNSQQVTDTILMVGMSIISQTSSNLIDPSENVVLDAAEIATREYGSKWVLVVEQMQILTIWLMKYCLLLMYNRLTMSLSQNLAVKFVGAYVTAGFVVMEILYLGVWCRPFTQYWAVPPENTQCSAATNHLITNAVINITSDVMIILIPMPIFLKSQLPLKRKAVLIGVFALGAFTILSAILNKFYSFNEPFGSNWTFWYIRESSTAIITANLPYIWTLLRRIFKLGSFSGSTYGKSTNNPSKAYRTNFTNHRSVVRSQIRADHALHQVDSEEEINNTYALPLKIYAKREIQITSEDAGPEDRRGPIGCIPDELMSNSKDSVRTEDMETASERSAAGVVKKLLQLDPRCSGIKDTIVQRAQGVFLWVYLVVNSLKRGLLKDDNYSDLQNRLNELPDDLQKYFEHMLESIEAIYWDSTTRIFRTVIAAEQTLPLLAFEFLDREMDDPDYALTMKAAPLSKVEVEAIGKRSSTRLHARCGDLLYATVNPTETRLFKSQVDFLHRTVRDFFLDTGVIDTMIRKRPTEEFDPHPSLCRIMLSLTKSLDLNKPSYNHPFVLSDGLMHYRATPSRLLQDKKRRKIEGALNMFSTFWMN</sequence>
<name>A0A366QXN0_9HYPO</name>
<proteinExistence type="inferred from homology"/>
<evidence type="ECO:0000256" key="6">
    <source>
        <dbReference type="SAM" id="Phobius"/>
    </source>
</evidence>
<evidence type="ECO:0000259" key="7">
    <source>
        <dbReference type="Pfam" id="PF20684"/>
    </source>
</evidence>